<name>A0ABU7SU42_9LACO</name>
<comment type="subcellular location">
    <subcellularLocation>
        <location evidence="1">Endoplasmic reticulum membrane</location>
        <topology evidence="1">Single-pass membrane protein</topology>
    </subcellularLocation>
</comment>
<comment type="caution">
    <text evidence="6">The sequence shown here is derived from an EMBL/GenBank/DDBJ whole genome shotgun (WGS) entry which is preliminary data.</text>
</comment>
<dbReference type="InterPro" id="IPR013969">
    <property type="entry name" value="Oligosacch_biosynth_Alg14"/>
</dbReference>
<reference evidence="6 7" key="1">
    <citation type="submission" date="2023-02" db="EMBL/GenBank/DDBJ databases">
        <title>The predominant lactic acid bacteria and yeasts involved in the spontaneous fermentation of millet during the production of the traditional porridge Hausa koko in Ghana.</title>
        <authorList>
            <person name="Atter A."/>
            <person name="Diaz M."/>
        </authorList>
    </citation>
    <scope>NUCLEOTIDE SEQUENCE [LARGE SCALE GENOMIC DNA]</scope>
    <source>
        <strain evidence="6 7">FI11552</strain>
    </source>
</reference>
<dbReference type="Pfam" id="PF08660">
    <property type="entry name" value="Alg14"/>
    <property type="match status" value="1"/>
</dbReference>
<evidence type="ECO:0000256" key="4">
    <source>
        <dbReference type="ARBA" id="ARBA00022989"/>
    </source>
</evidence>
<evidence type="ECO:0000256" key="1">
    <source>
        <dbReference type="ARBA" id="ARBA00004389"/>
    </source>
</evidence>
<evidence type="ECO:0000256" key="3">
    <source>
        <dbReference type="ARBA" id="ARBA00022824"/>
    </source>
</evidence>
<keyword evidence="3" id="KW-0256">Endoplasmic reticulum</keyword>
<dbReference type="Gene3D" id="3.40.50.2000">
    <property type="entry name" value="Glycogen Phosphorylase B"/>
    <property type="match status" value="1"/>
</dbReference>
<keyword evidence="6" id="KW-0808">Transferase</keyword>
<dbReference type="PANTHER" id="PTHR12154:SF4">
    <property type="entry name" value="UDP-N-ACETYLGLUCOSAMINE TRANSFERASE SUBUNIT ALG14 HOMOLOG"/>
    <property type="match status" value="1"/>
</dbReference>
<dbReference type="Proteomes" id="UP001335665">
    <property type="component" value="Unassembled WGS sequence"/>
</dbReference>
<evidence type="ECO:0000256" key="2">
    <source>
        <dbReference type="ARBA" id="ARBA00022692"/>
    </source>
</evidence>
<evidence type="ECO:0000256" key="5">
    <source>
        <dbReference type="ARBA" id="ARBA00023136"/>
    </source>
</evidence>
<accession>A0ABU7SU42</accession>
<protein>
    <submittedName>
        <fullName evidence="6">UDP-N-acetylglucosamine--LPS N-acetylglucosamine transferase</fullName>
    </submittedName>
</protein>
<dbReference type="PANTHER" id="PTHR12154">
    <property type="entry name" value="GLYCOSYL TRANSFERASE-RELATED"/>
    <property type="match status" value="1"/>
</dbReference>
<keyword evidence="4" id="KW-1133">Transmembrane helix</keyword>
<sequence>MKVCLVGSSGGHLTHLYMLKKFWDDKDRFWVTFNKEDAKSLLKDERMYPCYFPTNRNFINLVKNTILAWKILKKEKPDLIISSGAAVAVPFFYIGKLFFHTKNVYIEVFDRVDSPTLTGKMVYPVADKFILQWEELKKIYPKAINLGSLF</sequence>
<dbReference type="RefSeq" id="WP_331192322.1">
    <property type="nucleotide sequence ID" value="NZ_JAQSEO010000018.1"/>
</dbReference>
<dbReference type="SUPFAM" id="SSF53756">
    <property type="entry name" value="UDP-Glycosyltransferase/glycogen phosphorylase"/>
    <property type="match status" value="1"/>
</dbReference>
<keyword evidence="5" id="KW-0472">Membrane</keyword>
<evidence type="ECO:0000313" key="6">
    <source>
        <dbReference type="EMBL" id="MEE6701593.1"/>
    </source>
</evidence>
<organism evidence="6 7">
    <name type="scientific">Limosilactobacillus pontis</name>
    <dbReference type="NCBI Taxonomy" id="35787"/>
    <lineage>
        <taxon>Bacteria</taxon>
        <taxon>Bacillati</taxon>
        <taxon>Bacillota</taxon>
        <taxon>Bacilli</taxon>
        <taxon>Lactobacillales</taxon>
        <taxon>Lactobacillaceae</taxon>
        <taxon>Limosilactobacillus</taxon>
    </lineage>
</organism>
<dbReference type="EMBL" id="JAQSFA010000018">
    <property type="protein sequence ID" value="MEE6701593.1"/>
    <property type="molecule type" value="Genomic_DNA"/>
</dbReference>
<dbReference type="GO" id="GO:0016740">
    <property type="term" value="F:transferase activity"/>
    <property type="evidence" value="ECO:0007669"/>
    <property type="project" value="UniProtKB-KW"/>
</dbReference>
<gene>
    <name evidence="6" type="ORF">PS396_07255</name>
</gene>
<dbReference type="NCBIfam" id="NF041549">
    <property type="entry name" value="PssD"/>
    <property type="match status" value="1"/>
</dbReference>
<evidence type="ECO:0000313" key="7">
    <source>
        <dbReference type="Proteomes" id="UP001335665"/>
    </source>
</evidence>
<keyword evidence="7" id="KW-1185">Reference proteome</keyword>
<keyword evidence="2" id="KW-0812">Transmembrane</keyword>
<proteinExistence type="predicted"/>